<keyword evidence="3" id="KW-1185">Reference proteome</keyword>
<protein>
    <submittedName>
        <fullName evidence="2">DNA metabolism protein</fullName>
    </submittedName>
</protein>
<dbReference type="EMBL" id="BGZO01000123">
    <property type="protein sequence ID" value="GBR77155.1"/>
    <property type="molecule type" value="Genomic_DNA"/>
</dbReference>
<dbReference type="InterPro" id="IPR023875">
    <property type="entry name" value="DNA_repair_put"/>
</dbReference>
<proteinExistence type="predicted"/>
<evidence type="ECO:0000313" key="3">
    <source>
        <dbReference type="Proteomes" id="UP000275925"/>
    </source>
</evidence>
<organism evidence="2 3">
    <name type="scientific">Candidatus Termititenax persephonae</name>
    <dbReference type="NCBI Taxonomy" id="2218525"/>
    <lineage>
        <taxon>Bacteria</taxon>
        <taxon>Bacillati</taxon>
        <taxon>Candidatus Margulisiibacteriota</taxon>
        <taxon>Candidatus Termititenacia</taxon>
        <taxon>Candidatus Termititenacales</taxon>
        <taxon>Candidatus Termititenacaceae</taxon>
        <taxon>Candidatus Termititenax</taxon>
    </lineage>
</organism>
<dbReference type="NCBIfam" id="TIGR03915">
    <property type="entry name" value="SAM_7_link_chp"/>
    <property type="match status" value="1"/>
</dbReference>
<sequence length="248" mass="28445">MPPRGREILVYDGSWAGLLTAVFESYRLRVNPQIVAAENYQKGLFDAAVKIISAADKARRVSARLQALKILRGVQYCYLSGSPQKEAVIWAYVRQTIAAGRNIDGNCAAPAVAAARQCWKQVAREAERLKGLLRFQELADGSFYAAVEPEHCVLPLLAGHCRARFAAQDWLLHDVRRALALVYRDRRLNLFSGVNITDWADKYSAREADWQMLWKTFFKNIAIAERKNLKLQRQFLPQRYWRYLVEKN</sequence>
<evidence type="ECO:0000259" key="1">
    <source>
        <dbReference type="Pfam" id="PF13566"/>
    </source>
</evidence>
<comment type="caution">
    <text evidence="2">The sequence shown here is derived from an EMBL/GenBank/DDBJ whole genome shotgun (WGS) entry which is preliminary data.</text>
</comment>
<dbReference type="Proteomes" id="UP000275925">
    <property type="component" value="Unassembled WGS sequence"/>
</dbReference>
<dbReference type="Pfam" id="PF13566">
    <property type="entry name" value="DUF4130"/>
    <property type="match status" value="1"/>
</dbReference>
<dbReference type="InterPro" id="IPR025404">
    <property type="entry name" value="DUF4130"/>
</dbReference>
<dbReference type="AlphaFoldDB" id="A0A388TL07"/>
<evidence type="ECO:0000313" key="2">
    <source>
        <dbReference type="EMBL" id="GBR77155.1"/>
    </source>
</evidence>
<accession>A0A388TL07</accession>
<reference evidence="2 3" key="1">
    <citation type="journal article" date="2019" name="ISME J.">
        <title>Genome analyses of uncultured TG2/ZB3 bacteria in 'Margulisbacteria' specifically attached to ectosymbiotic spirochetes of protists in the termite gut.</title>
        <authorList>
            <person name="Utami Y.D."/>
            <person name="Kuwahara H."/>
            <person name="Igai K."/>
            <person name="Murakami T."/>
            <person name="Sugaya K."/>
            <person name="Morikawa T."/>
            <person name="Nagura Y."/>
            <person name="Yuki M."/>
            <person name="Deevong P."/>
            <person name="Inoue T."/>
            <person name="Kihara K."/>
            <person name="Lo N."/>
            <person name="Yamada A."/>
            <person name="Ohkuma M."/>
            <person name="Hongoh Y."/>
        </authorList>
    </citation>
    <scope>NUCLEOTIDE SEQUENCE [LARGE SCALE GENOMIC DNA]</scope>
    <source>
        <strain evidence="2">NkOx7-02</strain>
    </source>
</reference>
<gene>
    <name evidence="2" type="ORF">NO2_1586</name>
</gene>
<name>A0A388TL07_9BACT</name>
<feature type="domain" description="DUF4130" evidence="1">
    <location>
        <begin position="83"/>
        <end position="246"/>
    </location>
</feature>